<evidence type="ECO:0000313" key="3">
    <source>
        <dbReference type="Proteomes" id="UP001230496"/>
    </source>
</evidence>
<protein>
    <submittedName>
        <fullName evidence="2">Uncharacterized protein</fullName>
    </submittedName>
</protein>
<dbReference type="RefSeq" id="WP_308350333.1">
    <property type="nucleotide sequence ID" value="NZ_CP129971.1"/>
</dbReference>
<organism evidence="2 3">
    <name type="scientific">Marivirga salinarum</name>
    <dbReference type="NCBI Taxonomy" id="3059078"/>
    <lineage>
        <taxon>Bacteria</taxon>
        <taxon>Pseudomonadati</taxon>
        <taxon>Bacteroidota</taxon>
        <taxon>Cytophagia</taxon>
        <taxon>Cytophagales</taxon>
        <taxon>Marivirgaceae</taxon>
        <taxon>Marivirga</taxon>
    </lineage>
</organism>
<dbReference type="EMBL" id="CP129971">
    <property type="protein sequence ID" value="WMN12351.1"/>
    <property type="molecule type" value="Genomic_DNA"/>
</dbReference>
<dbReference type="Proteomes" id="UP001230496">
    <property type="component" value="Chromosome"/>
</dbReference>
<proteinExistence type="predicted"/>
<accession>A0AA51NBH7</accession>
<reference evidence="2 3" key="1">
    <citation type="submission" date="2023-08" db="EMBL/GenBank/DDBJ databases">
        <title>Comparative genomics and taxonomic characterization of three novel marine species of genus Marivirga.</title>
        <authorList>
            <person name="Muhammad N."/>
            <person name="Kim S.-G."/>
        </authorList>
    </citation>
    <scope>NUCLEOTIDE SEQUENCE [LARGE SCALE GENOMIC DNA]</scope>
    <source>
        <strain evidence="2 3">BDSF4-3</strain>
    </source>
</reference>
<keyword evidence="1" id="KW-1133">Transmembrane helix</keyword>
<keyword evidence="1" id="KW-0812">Transmembrane</keyword>
<gene>
    <name evidence="2" type="ORF">QYS49_33325</name>
</gene>
<evidence type="ECO:0000313" key="2">
    <source>
        <dbReference type="EMBL" id="WMN12351.1"/>
    </source>
</evidence>
<dbReference type="KEGG" id="msaa:QYS49_33325"/>
<feature type="transmembrane region" description="Helical" evidence="1">
    <location>
        <begin position="20"/>
        <end position="42"/>
    </location>
</feature>
<keyword evidence="1" id="KW-0472">Membrane</keyword>
<evidence type="ECO:0000256" key="1">
    <source>
        <dbReference type="SAM" id="Phobius"/>
    </source>
</evidence>
<sequence length="163" mass="18852">METSIISMSKPYLNLKNGLLFPIQFQILGYVLLFAGLALIVINIWASILFVLLGGGIVSAFSGVEFKNDKFREYNSFFFIKNGKWEPLKNVEKIFIKKIKVSQRLYGRANQSSTIRNVVYKAFLKFENGETLFLYEHKNKETVQSKLKELSDFLKTEIIDYTN</sequence>
<name>A0AA51NBH7_9BACT</name>
<feature type="transmembrane region" description="Helical" evidence="1">
    <location>
        <begin position="48"/>
        <end position="66"/>
    </location>
</feature>
<keyword evidence="3" id="KW-1185">Reference proteome</keyword>
<dbReference type="AlphaFoldDB" id="A0AA51NBH7"/>